<dbReference type="InterPro" id="IPR035919">
    <property type="entry name" value="EAL_sf"/>
</dbReference>
<dbReference type="Pfam" id="PF00990">
    <property type="entry name" value="GGDEF"/>
    <property type="match status" value="1"/>
</dbReference>
<feature type="domain" description="PAC" evidence="2">
    <location>
        <begin position="128"/>
        <end position="180"/>
    </location>
</feature>
<dbReference type="InterPro" id="IPR013767">
    <property type="entry name" value="PAS_fold"/>
</dbReference>
<dbReference type="NCBIfam" id="TIGR00229">
    <property type="entry name" value="sensory_box"/>
    <property type="match status" value="1"/>
</dbReference>
<dbReference type="InterPro" id="IPR000700">
    <property type="entry name" value="PAS-assoc_C"/>
</dbReference>
<organism evidence="5 6">
    <name type="scientific">Novosphingobium pituita</name>
    <dbReference type="NCBI Taxonomy" id="3056842"/>
    <lineage>
        <taxon>Bacteria</taxon>
        <taxon>Pseudomonadati</taxon>
        <taxon>Pseudomonadota</taxon>
        <taxon>Alphaproteobacteria</taxon>
        <taxon>Sphingomonadales</taxon>
        <taxon>Sphingomonadaceae</taxon>
        <taxon>Novosphingobium</taxon>
    </lineage>
</organism>
<evidence type="ECO:0000313" key="6">
    <source>
        <dbReference type="Proteomes" id="UP001187221"/>
    </source>
</evidence>
<dbReference type="CDD" id="cd01949">
    <property type="entry name" value="GGDEF"/>
    <property type="match status" value="1"/>
</dbReference>
<dbReference type="EMBL" id="BTFW01000001">
    <property type="protein sequence ID" value="GMM60202.1"/>
    <property type="molecule type" value="Genomic_DNA"/>
</dbReference>
<dbReference type="InterPro" id="IPR052155">
    <property type="entry name" value="Biofilm_reg_signaling"/>
</dbReference>
<dbReference type="PROSITE" id="PS50112">
    <property type="entry name" value="PAS"/>
    <property type="match status" value="1"/>
</dbReference>
<evidence type="ECO:0000259" key="4">
    <source>
        <dbReference type="PROSITE" id="PS50887"/>
    </source>
</evidence>
<feature type="domain" description="GGDEF" evidence="4">
    <location>
        <begin position="353"/>
        <end position="488"/>
    </location>
</feature>
<dbReference type="SMART" id="SM00091">
    <property type="entry name" value="PAS"/>
    <property type="match status" value="2"/>
</dbReference>
<dbReference type="Gene3D" id="3.30.450.20">
    <property type="entry name" value="PAS domain"/>
    <property type="match status" value="2"/>
</dbReference>
<dbReference type="InterPro" id="IPR029787">
    <property type="entry name" value="Nucleotide_cyclase"/>
</dbReference>
<dbReference type="SUPFAM" id="SSF55073">
    <property type="entry name" value="Nucleotide cyclase"/>
    <property type="match status" value="1"/>
</dbReference>
<dbReference type="Proteomes" id="UP001187221">
    <property type="component" value="Unassembled WGS sequence"/>
</dbReference>
<dbReference type="InterPro" id="IPR000014">
    <property type="entry name" value="PAS"/>
</dbReference>
<dbReference type="SUPFAM" id="SSF141868">
    <property type="entry name" value="EAL domain-like"/>
    <property type="match status" value="1"/>
</dbReference>
<dbReference type="SMART" id="SM00052">
    <property type="entry name" value="EAL"/>
    <property type="match status" value="1"/>
</dbReference>
<evidence type="ECO:0000259" key="2">
    <source>
        <dbReference type="PROSITE" id="PS50113"/>
    </source>
</evidence>
<dbReference type="PROSITE" id="PS50113">
    <property type="entry name" value="PAC"/>
    <property type="match status" value="1"/>
</dbReference>
<comment type="caution">
    <text evidence="5">The sequence shown here is derived from an EMBL/GenBank/DDBJ whole genome shotgun (WGS) entry which is preliminary data.</text>
</comment>
<dbReference type="Pfam" id="PF12860">
    <property type="entry name" value="PAS_7"/>
    <property type="match status" value="1"/>
</dbReference>
<dbReference type="SMART" id="SM00086">
    <property type="entry name" value="PAC"/>
    <property type="match status" value="1"/>
</dbReference>
<dbReference type="PANTHER" id="PTHR44757">
    <property type="entry name" value="DIGUANYLATE CYCLASE DGCP"/>
    <property type="match status" value="1"/>
</dbReference>
<reference evidence="5 6" key="1">
    <citation type="submission" date="2023-06" db="EMBL/GenBank/DDBJ databases">
        <title>Draft genome sequence of Novosphingobium sp. strain IK01.</title>
        <authorList>
            <person name="Hatamoto M."/>
            <person name="Ikarashi T."/>
            <person name="Yamaguchi T."/>
        </authorList>
    </citation>
    <scope>NUCLEOTIDE SEQUENCE [LARGE SCALE GENOMIC DNA]</scope>
    <source>
        <strain evidence="5 6">IK01</strain>
    </source>
</reference>
<dbReference type="InterPro" id="IPR001633">
    <property type="entry name" value="EAL_dom"/>
</dbReference>
<dbReference type="InterPro" id="IPR000160">
    <property type="entry name" value="GGDEF_dom"/>
</dbReference>
<dbReference type="Gene3D" id="3.30.70.270">
    <property type="match status" value="1"/>
</dbReference>
<dbReference type="InterPro" id="IPR043128">
    <property type="entry name" value="Rev_trsase/Diguanyl_cyclase"/>
</dbReference>
<evidence type="ECO:0000313" key="5">
    <source>
        <dbReference type="EMBL" id="GMM60202.1"/>
    </source>
</evidence>
<evidence type="ECO:0000259" key="1">
    <source>
        <dbReference type="PROSITE" id="PS50112"/>
    </source>
</evidence>
<protein>
    <recommendedName>
        <fullName evidence="7">EAL domain-containing protein</fullName>
    </recommendedName>
</protein>
<dbReference type="CDD" id="cd00130">
    <property type="entry name" value="PAS"/>
    <property type="match status" value="1"/>
</dbReference>
<dbReference type="Pfam" id="PF00989">
    <property type="entry name" value="PAS"/>
    <property type="match status" value="1"/>
</dbReference>
<proteinExistence type="predicted"/>
<feature type="domain" description="PAS" evidence="1">
    <location>
        <begin position="53"/>
        <end position="112"/>
    </location>
</feature>
<dbReference type="PROSITE" id="PS50883">
    <property type="entry name" value="EAL"/>
    <property type="match status" value="1"/>
</dbReference>
<dbReference type="InterPro" id="IPR001610">
    <property type="entry name" value="PAC"/>
</dbReference>
<name>A0ABQ6P5N1_9SPHN</name>
<dbReference type="Gene3D" id="3.20.20.450">
    <property type="entry name" value="EAL domain"/>
    <property type="match status" value="1"/>
</dbReference>
<keyword evidence="6" id="KW-1185">Reference proteome</keyword>
<dbReference type="SMART" id="SM00267">
    <property type="entry name" value="GGDEF"/>
    <property type="match status" value="1"/>
</dbReference>
<dbReference type="PANTHER" id="PTHR44757:SF2">
    <property type="entry name" value="BIOFILM ARCHITECTURE MAINTENANCE PROTEIN MBAA"/>
    <property type="match status" value="1"/>
</dbReference>
<dbReference type="Pfam" id="PF00563">
    <property type="entry name" value="EAL"/>
    <property type="match status" value="1"/>
</dbReference>
<gene>
    <name evidence="5" type="ORF">NUTIK01_09790</name>
</gene>
<feature type="domain" description="EAL" evidence="3">
    <location>
        <begin position="497"/>
        <end position="746"/>
    </location>
</feature>
<dbReference type="InterPro" id="IPR035965">
    <property type="entry name" value="PAS-like_dom_sf"/>
</dbReference>
<dbReference type="SUPFAM" id="SSF55785">
    <property type="entry name" value="PYP-like sensor domain (PAS domain)"/>
    <property type="match status" value="2"/>
</dbReference>
<dbReference type="CDD" id="cd01948">
    <property type="entry name" value="EAL"/>
    <property type="match status" value="1"/>
</dbReference>
<accession>A0ABQ6P5N1</accession>
<sequence>MLTVLIFILTLALALAGAIGAGMALRRALARVSLSGVLGAGVMAARRRILAARERDLALMVRGLSDCALVMLTFEGRVASWNAGARRIEGYDDEEALGMALARFYRLEDRAERLPQRVLTMARTTGHYFGEGYRLRRDGTTYWAHVAVERILDARGHVIGFASIVRDMTRFKADQERLAAQYARRDDALEGMHQGLALFDDQGRLVFSNARLAQMWGLPADAFVPGMAMAETLARFAQGRPIDRTIGGTIGGGHDKAQAHEDRLRHALATREGVPCVLEWSPDFVVSVASRPLAEGGWVSTFEDITLRHRAQARMAWLVGHDALTGLPNRRDFVDWCAARLAYPERGTQETGTRLALVRIDLVRFRQVHERRGQGVAEALLVVVAQRLRQACGRAGRECVARLDRDQFVVAALIDDGEEALGVLLGQLQGCFVAPFALDGQMLAQQARFGVSVSPADGTDVDTLLGNTELAIDRAKASFGEAVCHFCPDMDEVARRQRRIATDLRHAVERGELHLLYQPQHALEGGTLLGYEALVRWIHPEYGLISPVDFIPMAEQSGDIFAIGEWVLNEAARAAAQWDDDLKIAVNLSPVQLQQEGLVQMITGILIDSGLPARRLELEITEGAIIADRTHALHVLRQIKALGISIALDDFGTGYSSLDTLGTFPIDKIKIDKSFLLRSAGNVQAATILRAVLALGRSLDIPVLAEGVETRAHLDLLRDEGCAEGQGYLFGRPAPLDDNGRQMAQA</sequence>
<evidence type="ECO:0008006" key="7">
    <source>
        <dbReference type="Google" id="ProtNLM"/>
    </source>
</evidence>
<dbReference type="RefSeq" id="WP_317974013.1">
    <property type="nucleotide sequence ID" value="NZ_BTFW01000001.1"/>
</dbReference>
<dbReference type="PROSITE" id="PS50887">
    <property type="entry name" value="GGDEF"/>
    <property type="match status" value="1"/>
</dbReference>
<evidence type="ECO:0000259" key="3">
    <source>
        <dbReference type="PROSITE" id="PS50883"/>
    </source>
</evidence>